<reference evidence="2" key="2">
    <citation type="journal article" date="2014" name="PLoS ONE">
        <title>Genome and Transcriptome Analysis of the Fungal Pathogen Fusarium oxysporum f. sp. cubense Causing Banana Vascular Wilt Disease.</title>
        <authorList>
            <person name="Guo L."/>
            <person name="Han L."/>
            <person name="Yang L."/>
            <person name="Zeng H."/>
            <person name="Fan D."/>
            <person name="Zhu Y."/>
            <person name="Feng Y."/>
            <person name="Wang G."/>
            <person name="Peng C."/>
            <person name="Jiang X."/>
            <person name="Zhou D."/>
            <person name="Ni P."/>
            <person name="Liang C."/>
            <person name="Liu L."/>
            <person name="Wang J."/>
            <person name="Mao C."/>
            <person name="Fang X."/>
            <person name="Peng M."/>
            <person name="Huang J."/>
        </authorList>
    </citation>
    <scope>NUCLEOTIDE SEQUENCE [LARGE SCALE GENOMIC DNA]</scope>
    <source>
        <strain evidence="2">race 1</strain>
    </source>
</reference>
<dbReference type="SUPFAM" id="SSF52540">
    <property type="entry name" value="P-loop containing nucleoside triphosphate hydrolases"/>
    <property type="match status" value="1"/>
</dbReference>
<dbReference type="AlphaFoldDB" id="N4TUM0"/>
<evidence type="ECO:0000313" key="2">
    <source>
        <dbReference type="Proteomes" id="UP000016928"/>
    </source>
</evidence>
<reference evidence="2" key="1">
    <citation type="submission" date="2012-09" db="EMBL/GenBank/DDBJ databases">
        <title>Genome sequencing and comparative transcriptomics of race 1 and race 4 of banana pathogen: Fusarium oxysporum f. sp. cubense.</title>
        <authorList>
            <person name="Fang X."/>
            <person name="Huang J."/>
        </authorList>
    </citation>
    <scope>NUCLEOTIDE SEQUENCE [LARGE SCALE GENOMIC DNA]</scope>
    <source>
        <strain evidence="2">race 1</strain>
    </source>
</reference>
<dbReference type="InterPro" id="IPR027417">
    <property type="entry name" value="P-loop_NTPase"/>
</dbReference>
<evidence type="ECO:0000313" key="1">
    <source>
        <dbReference type="EMBL" id="ENH67313.1"/>
    </source>
</evidence>
<dbReference type="HOGENOM" id="CLU_2654535_0_0_1"/>
<dbReference type="Proteomes" id="UP000016928">
    <property type="component" value="Unassembled WGS sequence"/>
</dbReference>
<name>N4TUM0_FUSC1</name>
<dbReference type="VEuPathDB" id="FungiDB:FOC1_g10007088"/>
<dbReference type="EMBL" id="KB730325">
    <property type="protein sequence ID" value="ENH67313.1"/>
    <property type="molecule type" value="Genomic_DNA"/>
</dbReference>
<organism evidence="1 2">
    <name type="scientific">Fusarium oxysporum f. sp. cubense (strain race 1)</name>
    <name type="common">Panama disease fungus</name>
    <dbReference type="NCBI Taxonomy" id="1229664"/>
    <lineage>
        <taxon>Eukaryota</taxon>
        <taxon>Fungi</taxon>
        <taxon>Dikarya</taxon>
        <taxon>Ascomycota</taxon>
        <taxon>Pezizomycotina</taxon>
        <taxon>Sordariomycetes</taxon>
        <taxon>Hypocreomycetidae</taxon>
        <taxon>Hypocreales</taxon>
        <taxon>Nectriaceae</taxon>
        <taxon>Fusarium</taxon>
        <taxon>Fusarium oxysporum species complex</taxon>
    </lineage>
</organism>
<gene>
    <name evidence="1" type="ORF">FOC1_g10007088</name>
</gene>
<sequence length="76" mass="8389">MQCCKLLAIISSGDTIVLVMGLTGAGKSSFIERLTELDAEIGMTWCLVSFICRESSFSSTDAVRNQPYHRIALFVR</sequence>
<accession>N4TUM0</accession>
<proteinExistence type="predicted"/>
<protein>
    <submittedName>
        <fullName evidence="1">Uncharacterized protein</fullName>
    </submittedName>
</protein>